<dbReference type="InterPro" id="IPR015422">
    <property type="entry name" value="PyrdxlP-dep_Trfase_small"/>
</dbReference>
<dbReference type="InterPro" id="IPR050087">
    <property type="entry name" value="AON_synthase_class-II"/>
</dbReference>
<dbReference type="PROSITE" id="PS00599">
    <property type="entry name" value="AA_TRANSFER_CLASS_2"/>
    <property type="match status" value="1"/>
</dbReference>
<name>A0A8J2T7C5_ZYGB2</name>
<protein>
    <recommendedName>
        <fullName evidence="7">serine C-palmitoyltransferase</fullName>
        <ecNumber evidence="7">2.3.1.50</ecNumber>
    </recommendedName>
</protein>
<keyword evidence="11 18" id="KW-0663">Pyridoxal phosphate</keyword>
<dbReference type="GO" id="GO:0046512">
    <property type="term" value="P:sphingosine biosynthetic process"/>
    <property type="evidence" value="ECO:0007669"/>
    <property type="project" value="TreeGrafter"/>
</dbReference>
<evidence type="ECO:0000256" key="17">
    <source>
        <dbReference type="ARBA" id="ARBA00048528"/>
    </source>
</evidence>
<evidence type="ECO:0000313" key="22">
    <source>
        <dbReference type="Proteomes" id="UP000019375"/>
    </source>
</evidence>
<evidence type="ECO:0000256" key="14">
    <source>
        <dbReference type="ARBA" id="ARBA00023098"/>
    </source>
</evidence>
<accession>A0A8J2T7C5</accession>
<dbReference type="AlphaFoldDB" id="A0A8J2T7C5"/>
<keyword evidence="16" id="KW-0012">Acyltransferase</keyword>
<dbReference type="GO" id="GO:0004758">
    <property type="term" value="F:serine C-palmitoyltransferase activity"/>
    <property type="evidence" value="ECO:0007669"/>
    <property type="project" value="UniProtKB-EC"/>
</dbReference>
<proteinExistence type="inferred from homology"/>
<keyword evidence="22" id="KW-1185">Reference proteome</keyword>
<evidence type="ECO:0000256" key="6">
    <source>
        <dbReference type="ARBA" id="ARBA00008392"/>
    </source>
</evidence>
<keyword evidence="13 19" id="KW-1133">Transmembrane helix</keyword>
<dbReference type="PANTHER" id="PTHR13693:SF3">
    <property type="entry name" value="LD36009P"/>
    <property type="match status" value="1"/>
</dbReference>
<gene>
    <name evidence="21" type="ORF">BN860_07954g</name>
</gene>
<dbReference type="Proteomes" id="UP000019375">
    <property type="component" value="Unassembled WGS sequence"/>
</dbReference>
<dbReference type="InterPro" id="IPR015424">
    <property type="entry name" value="PyrdxlP-dep_Trfase"/>
</dbReference>
<dbReference type="Pfam" id="PF00155">
    <property type="entry name" value="Aminotran_1_2"/>
    <property type="match status" value="1"/>
</dbReference>
<evidence type="ECO:0000256" key="2">
    <source>
        <dbReference type="ARBA" id="ARBA00004240"/>
    </source>
</evidence>
<dbReference type="Gene3D" id="3.40.640.10">
    <property type="entry name" value="Type I PLP-dependent aspartate aminotransferase-like (Major domain)"/>
    <property type="match status" value="1"/>
</dbReference>
<comment type="catalytic activity">
    <reaction evidence="17">
        <text>L-serine + hexadecanoyl-CoA + H(+) = 3-oxosphinganine + CO2 + CoA</text>
        <dbReference type="Rhea" id="RHEA:14761"/>
        <dbReference type="ChEBI" id="CHEBI:15378"/>
        <dbReference type="ChEBI" id="CHEBI:16526"/>
        <dbReference type="ChEBI" id="CHEBI:33384"/>
        <dbReference type="ChEBI" id="CHEBI:57287"/>
        <dbReference type="ChEBI" id="CHEBI:57379"/>
        <dbReference type="ChEBI" id="CHEBI:58299"/>
        <dbReference type="EC" id="2.3.1.50"/>
    </reaction>
</comment>
<evidence type="ECO:0000256" key="7">
    <source>
        <dbReference type="ARBA" id="ARBA00013220"/>
    </source>
</evidence>
<evidence type="ECO:0000256" key="15">
    <source>
        <dbReference type="ARBA" id="ARBA00023136"/>
    </source>
</evidence>
<evidence type="ECO:0000259" key="20">
    <source>
        <dbReference type="Pfam" id="PF00155"/>
    </source>
</evidence>
<dbReference type="OrthoDB" id="65434at2759"/>
<dbReference type="PANTHER" id="PTHR13693">
    <property type="entry name" value="CLASS II AMINOTRANSFERASE/8-AMINO-7-OXONONANOATE SYNTHASE"/>
    <property type="match status" value="1"/>
</dbReference>
<evidence type="ECO:0000256" key="1">
    <source>
        <dbReference type="ARBA" id="ARBA00001933"/>
    </source>
</evidence>
<dbReference type="InterPro" id="IPR001917">
    <property type="entry name" value="Aminotrans_II_pyridoxalP_BS"/>
</dbReference>
<dbReference type="FunFam" id="3.40.640.10:FF:000047">
    <property type="entry name" value="serine palmitoyltransferase 2 isoform X1"/>
    <property type="match status" value="1"/>
</dbReference>
<dbReference type="CDD" id="cd06454">
    <property type="entry name" value="KBL_like"/>
    <property type="match status" value="1"/>
</dbReference>
<comment type="cofactor">
    <cofactor evidence="1 18">
        <name>pyridoxal 5'-phosphate</name>
        <dbReference type="ChEBI" id="CHEBI:597326"/>
    </cofactor>
</comment>
<dbReference type="GO" id="GO:0017059">
    <property type="term" value="C:serine palmitoyltransferase complex"/>
    <property type="evidence" value="ECO:0007669"/>
    <property type="project" value="TreeGrafter"/>
</dbReference>
<comment type="pathway">
    <text evidence="4">Lipid metabolism; sphingolipid metabolism.</text>
</comment>
<evidence type="ECO:0000256" key="9">
    <source>
        <dbReference type="ARBA" id="ARBA00022692"/>
    </source>
</evidence>
<evidence type="ECO:0000256" key="18">
    <source>
        <dbReference type="RuleBase" id="RU003693"/>
    </source>
</evidence>
<comment type="similarity">
    <text evidence="6 18">Belongs to the class-II pyridoxal-phosphate-dependent aminotransferase family.</text>
</comment>
<dbReference type="GO" id="GO:0005783">
    <property type="term" value="C:endoplasmic reticulum"/>
    <property type="evidence" value="ECO:0007669"/>
    <property type="project" value="UniProtKB-SubCell"/>
</dbReference>
<evidence type="ECO:0000256" key="10">
    <source>
        <dbReference type="ARBA" id="ARBA00022824"/>
    </source>
</evidence>
<keyword evidence="8" id="KW-0808">Transferase</keyword>
<evidence type="ECO:0000256" key="5">
    <source>
        <dbReference type="ARBA" id="ARBA00004991"/>
    </source>
</evidence>
<evidence type="ECO:0000256" key="8">
    <source>
        <dbReference type="ARBA" id="ARBA00022679"/>
    </source>
</evidence>
<dbReference type="GO" id="GO:0046513">
    <property type="term" value="P:ceramide biosynthetic process"/>
    <property type="evidence" value="ECO:0007669"/>
    <property type="project" value="TreeGrafter"/>
</dbReference>
<evidence type="ECO:0000313" key="21">
    <source>
        <dbReference type="EMBL" id="CDF90055.1"/>
    </source>
</evidence>
<keyword evidence="14" id="KW-0443">Lipid metabolism</keyword>
<keyword evidence="12" id="KW-0746">Sphingolipid metabolism</keyword>
<sequence>MSDTSKQSEQTDSLRVPLFLPENLPPEVKRENEYGTLTSPECLYQTKSLEGKPMETPIMDTPPYYVSLLTYLNYLIVIILGHIHDFMGMRFQKDRHMDVLEHDGLAPWYSKFESFFARRMKKKIDDCFSRPTTGVPGRFIRCIDRVSHNENKYFTYSGSTSMCLNLSSYNYLGFAQSEGQCTETALKSVDKYGVHAGGPRTQIGTTDLHQEAEQLIASFVGKEDAVIFSMGYGTNANFFNAFLDSKCLVISDELNHASIRTGVRLSGAAVRTFRHNDMVGLEKLIREQIVLGQPKTNRPWKKILICVEGLYSMEGTLCSLPELVELRKKYKCYLFIDEAHSIGAMGPNGRGVCDLFGVDPNDVDILMGTLTKSFGAAGGYIAANRWVVDRLRLDLTTANYAEPIPAPVLAQIIASLRTIKGELSPGEGRERLERIAFNSRYLRLGLQRLGFIVYGAPDSPVIPLLLYCPTKMPAFSRMMLQRKIAVVVVAYPATPLIESRVRFCVSSSLTKDDLDYLLRHVDEVGKTLFLKVSSGKASVPEDGRPPRWNIEDVIARTAKDCKDDRFFLT</sequence>
<dbReference type="EMBL" id="HG316458">
    <property type="protein sequence ID" value="CDF90055.1"/>
    <property type="molecule type" value="Genomic_DNA"/>
</dbReference>
<dbReference type="InterPro" id="IPR015421">
    <property type="entry name" value="PyrdxlP-dep_Trfase_major"/>
</dbReference>
<comment type="subcellular location">
    <subcellularLocation>
        <location evidence="2">Endoplasmic reticulum</location>
    </subcellularLocation>
    <subcellularLocation>
        <location evidence="3">Membrane</location>
    </subcellularLocation>
</comment>
<keyword evidence="9 19" id="KW-0812">Transmembrane</keyword>
<evidence type="ECO:0000256" key="3">
    <source>
        <dbReference type="ARBA" id="ARBA00004370"/>
    </source>
</evidence>
<dbReference type="SUPFAM" id="SSF53383">
    <property type="entry name" value="PLP-dependent transferases"/>
    <property type="match status" value="1"/>
</dbReference>
<dbReference type="GO" id="GO:0016020">
    <property type="term" value="C:membrane"/>
    <property type="evidence" value="ECO:0007669"/>
    <property type="project" value="UniProtKB-SubCell"/>
</dbReference>
<dbReference type="EC" id="2.3.1.50" evidence="7"/>
<keyword evidence="10" id="KW-0256">Endoplasmic reticulum</keyword>
<comment type="pathway">
    <text evidence="5">Sphingolipid metabolism.</text>
</comment>
<evidence type="ECO:0000256" key="12">
    <source>
        <dbReference type="ARBA" id="ARBA00022919"/>
    </source>
</evidence>
<dbReference type="Gene3D" id="3.90.1150.10">
    <property type="entry name" value="Aspartate Aminotransferase, domain 1"/>
    <property type="match status" value="1"/>
</dbReference>
<dbReference type="InterPro" id="IPR004839">
    <property type="entry name" value="Aminotransferase_I/II_large"/>
</dbReference>
<dbReference type="GO" id="GO:0030170">
    <property type="term" value="F:pyridoxal phosphate binding"/>
    <property type="evidence" value="ECO:0007669"/>
    <property type="project" value="InterPro"/>
</dbReference>
<evidence type="ECO:0000256" key="11">
    <source>
        <dbReference type="ARBA" id="ARBA00022898"/>
    </source>
</evidence>
<evidence type="ECO:0000256" key="19">
    <source>
        <dbReference type="SAM" id="Phobius"/>
    </source>
</evidence>
<feature type="domain" description="Aminotransferase class I/classII large" evidence="20">
    <location>
        <begin position="163"/>
        <end position="520"/>
    </location>
</feature>
<evidence type="ECO:0000256" key="16">
    <source>
        <dbReference type="ARBA" id="ARBA00023315"/>
    </source>
</evidence>
<keyword evidence="15 19" id="KW-0472">Membrane</keyword>
<evidence type="ECO:0000256" key="13">
    <source>
        <dbReference type="ARBA" id="ARBA00022989"/>
    </source>
</evidence>
<organism evidence="21 22">
    <name type="scientific">Zygosaccharomyces bailii (strain CLIB 213 / ATCC 58445 / CBS 680 / BCRC 21525 / NBRC 1098 / NCYC 1416 / NRRL Y-2227)</name>
    <dbReference type="NCBI Taxonomy" id="1333698"/>
    <lineage>
        <taxon>Eukaryota</taxon>
        <taxon>Fungi</taxon>
        <taxon>Dikarya</taxon>
        <taxon>Ascomycota</taxon>
        <taxon>Saccharomycotina</taxon>
        <taxon>Saccharomycetes</taxon>
        <taxon>Saccharomycetales</taxon>
        <taxon>Saccharomycetaceae</taxon>
        <taxon>Zygosaccharomyces</taxon>
    </lineage>
</organism>
<reference evidence="22" key="1">
    <citation type="journal article" date="2013" name="Genome Announc.">
        <title>Genome sequence of the food spoilage yeast Zygosaccharomyces bailii CLIB 213(T).</title>
        <authorList>
            <person name="Galeote V."/>
            <person name="Bigey F."/>
            <person name="Devillers H."/>
            <person name="Neuveglise C."/>
            <person name="Dequin S."/>
        </authorList>
    </citation>
    <scope>NUCLEOTIDE SEQUENCE [LARGE SCALE GENOMIC DNA]</scope>
    <source>
        <strain evidence="22">CLIB 213 / ATCC 58445 / CBS 680 / CCRC 21525 / NBRC 1098 / NCYC 1416 / NRRL Y-2227</strain>
    </source>
</reference>
<evidence type="ECO:0000256" key="4">
    <source>
        <dbReference type="ARBA" id="ARBA00004760"/>
    </source>
</evidence>
<feature type="transmembrane region" description="Helical" evidence="19">
    <location>
        <begin position="64"/>
        <end position="83"/>
    </location>
</feature>